<evidence type="ECO:0000259" key="5">
    <source>
        <dbReference type="Pfam" id="PF13087"/>
    </source>
</evidence>
<feature type="domain" description="DNA2/NAM7 helicase helicase" evidence="4">
    <location>
        <begin position="560"/>
        <end position="626"/>
    </location>
</feature>
<dbReference type="Pfam" id="PF13087">
    <property type="entry name" value="AAA_12"/>
    <property type="match status" value="1"/>
</dbReference>
<reference evidence="7 8" key="1">
    <citation type="journal article" date="2020" name="Phytopathology">
        <title>A high-quality genome resource of Botrytis fragariae, a new and rapidly spreading fungal pathogen causing strawberry gray mold in the U.S.A.</title>
        <authorList>
            <person name="Wu Y."/>
            <person name="Saski C.A."/>
            <person name="Schnabel G."/>
            <person name="Xiao S."/>
            <person name="Hu M."/>
        </authorList>
    </citation>
    <scope>NUCLEOTIDE SEQUENCE [LARGE SCALE GENOMIC DNA]</scope>
    <source>
        <strain evidence="7 8">BVB16</strain>
    </source>
</reference>
<dbReference type="Gene3D" id="3.40.50.300">
    <property type="entry name" value="P-loop containing nucleotide triphosphate hydrolases"/>
    <property type="match status" value="2"/>
</dbReference>
<evidence type="ECO:0000313" key="7">
    <source>
        <dbReference type="EMBL" id="KAF5872794.1"/>
    </source>
</evidence>
<feature type="domain" description="DNA2/NAM7 helicase helicase" evidence="4">
    <location>
        <begin position="634"/>
        <end position="702"/>
    </location>
</feature>
<keyword evidence="1" id="KW-0547">Nucleotide-binding</keyword>
<accession>A0A8H6ASQ4</accession>
<protein>
    <submittedName>
        <fullName evidence="7">Putative transcription-silencing protein clr2 protein</fullName>
    </submittedName>
</protein>
<dbReference type="InterPro" id="IPR027417">
    <property type="entry name" value="P-loop_NTPase"/>
</dbReference>
<feature type="region of interest" description="Disordered" evidence="2">
    <location>
        <begin position="47"/>
        <end position="71"/>
    </location>
</feature>
<keyword evidence="1" id="KW-0067">ATP-binding</keyword>
<feature type="domain" description="DNA2/NAM7 helicase-like C-terminal" evidence="5">
    <location>
        <begin position="713"/>
        <end position="940"/>
    </location>
</feature>
<comment type="caution">
    <text evidence="7">The sequence shown here is derived from an EMBL/GenBank/DDBJ whole genome shotgun (WGS) entry which is preliminary data.</text>
</comment>
<dbReference type="Pfam" id="PF10383">
    <property type="entry name" value="Clr2"/>
    <property type="match status" value="1"/>
</dbReference>
<dbReference type="InterPro" id="IPR031915">
    <property type="entry name" value="Clr2_N"/>
</dbReference>
<dbReference type="Pfam" id="PF13086">
    <property type="entry name" value="AAA_11"/>
    <property type="match status" value="2"/>
</dbReference>
<sequence length="1744" mass="195779">MASNATTPAAGQTAGNGAPIAPPGATTPAPVVDIDIGVNQQPVIEETRKRKQEGFEDTRPKQLALPKNNDSPAERALTEFRIIKNDLLTWYSRNRARDYPGPKTLAGRINASRSAILILKEIGRGATEMHEIRVKFDMFSQAPRLRIFAGNYHFSLHSHNFVDLTATDQFWKQKIHLVTGTSDKAKNASRAEIAKILATDFQSPCQRDVDRLIDFAQGNREPLLEFFGFRLVGPFFWDEKPQSAGDFVAWEAFMTKLSHGRFHATLVRSLDPLSRASFEFHDSHWKSQMEASIRHGVYPFYRKAIGGPAGEVYPHLAEELKSYASHAARRSFGSPRDIQIGLSLGVIYEGMWENYNIGRYFNPDITHQCTVKSRKGPFIQLHETVEKDENFVMPEVAPGTHMKFTVVPLPIDSEAPKEPEAEPGFTLVKGMKQKKKVMPPGGWMPETEVVHARVLSIDTQMDFVLGFQIVNAEYRQAFSNNANLEICITMERNTIPASRMLMAIAKICSQPRAVNEWKQRKFLMGHGVENEGPSIYDEYKDQMTIQQRGAFDYLCRSMDMNKQQLRAWELMFYNNCHTSLLQGPPGTGKTKTFAGQGLGLALCGVKTLINAPSNTAAKEVITKLLDMLATEIFSSLTSKVKIVICTCNTAHLLQGYGYKPQACLTDEAAFGAEPEVLIPATLCASKNQYSGDHKQLHPVVKSAGHNEFSNQYGLSLFERFFNHHSVNLVRFNMNYRMCKRIANFPGIATYGFSASHPSTMVESETLKYYNQWWNSDSAEPYRATRRAPAFGGPKDDNAQRLFINVKDGKSAPREGGKSKRNFANINAVCDFTIDLFRHEPTVDVAKIDLDKITVLTPYREELHEISRQVMMRLKAEYPKIERFPRFLTIDSTQGGENEIVLLAVTPADQYNGGLIGFLSEWNRMNVALTRGKSVMVIFGNLDLWRSQLIVITRNLRAKNFALMIMDVLNLGDVIDVDGDNWLPKTFAQLRNGRQTWTMEIEKTRKEDSQLTPLAKSLLSTHQDPAIKTGYEQKLLAELVALRKVADDFEKLKEAGVDEGIAMRTMFEEASMKDKAEKKDADGDEAMKDDNGISLIDEASATIASQISKEAADREKAVEKSSGDDTVMSTDEAALEKEVLDIMNSLASRFDGQLEVITKTGIKESNQPTAAQLNDKEDAEGIVDFYKKLDYDEPKAIDWRRKIGDRNYVLKDLPEGYVLWEHLKYNKNKLEAEMKKEKGRHTAGVYERQDTYLYGHPQGRKKRYRSPADFFPHVLWLSTDPDGDSRNCSCKVCSPFGEDDLQEETIKQDNGAILKKEITKATAPIVNIPPPKKEIKKDSMPIVSIPQKAVSTSGSTPSGSVTSGSSKSSPQPTSSIRSQEQKLDSTPDTGLIYRTGELVWFNRGHAWGLAVVSKRRYEHFQAEYLVQPLSHPLSHSPAQIKDQESIRPWLAWSVPQTTISSINNIPYDEVPWDRIVRGEYGGGDYQVDGSILAAKVIDGSYSLFDRLEKAIVSPGEIHYNGMFLGAEKIWVGEPVRLRVDGDSIVVLVVQKLIERTVQTNPLLTVVTFVGDIYKFVEMPMPYNNRSQWPTPDLPARMVSDLRFRNEVADNAKKRTWYEWQLLEPAARRGLADIKGRWYETRLLLPVLRGMEAYQLGIGRGETSDASLWMNGRGDTIGGTGKRQKNRRTTLGKSVPDNYQVGRGLDGPPADNIFPEPTIPQPSVVIPDIDQFMDLDGVGTGNGYNV</sequence>
<dbReference type="InterPro" id="IPR041677">
    <property type="entry name" value="DNA2/NAM7_AAA_11"/>
</dbReference>
<keyword evidence="8" id="KW-1185">Reference proteome</keyword>
<dbReference type="InterPro" id="IPR038986">
    <property type="entry name" value="Clr2"/>
</dbReference>
<dbReference type="GO" id="GO:0004386">
    <property type="term" value="F:helicase activity"/>
    <property type="evidence" value="ECO:0007669"/>
    <property type="project" value="InterPro"/>
</dbReference>
<feature type="compositionally biased region" description="Low complexity" evidence="2">
    <location>
        <begin position="1350"/>
        <end position="1374"/>
    </location>
</feature>
<evidence type="ECO:0000256" key="1">
    <source>
        <dbReference type="ARBA" id="ARBA00022806"/>
    </source>
</evidence>
<dbReference type="OrthoDB" id="2421327at2759"/>
<feature type="region of interest" description="Disordered" evidence="2">
    <location>
        <begin position="1673"/>
        <end position="1699"/>
    </location>
</feature>
<evidence type="ECO:0000259" key="3">
    <source>
        <dbReference type="Pfam" id="PF10383"/>
    </source>
</evidence>
<dbReference type="PANTHER" id="PTHR38046:SF1">
    <property type="entry name" value="CRYPTIC LOCI REGULATOR 2"/>
    <property type="match status" value="1"/>
</dbReference>
<feature type="domain" description="Cryptic loci regulator 2 C-terminal" evidence="3">
    <location>
        <begin position="1517"/>
        <end position="1638"/>
    </location>
</feature>
<evidence type="ECO:0000259" key="6">
    <source>
        <dbReference type="Pfam" id="PF16761"/>
    </source>
</evidence>
<name>A0A8H6ASQ4_9HELO</name>
<dbReference type="GO" id="GO:0031934">
    <property type="term" value="C:mating-type region heterochromatin"/>
    <property type="evidence" value="ECO:0007669"/>
    <property type="project" value="TreeGrafter"/>
</dbReference>
<dbReference type="InterPro" id="IPR047187">
    <property type="entry name" value="SF1_C_Upf1"/>
</dbReference>
<dbReference type="GO" id="GO:0070824">
    <property type="term" value="C:SHREC complex"/>
    <property type="evidence" value="ECO:0007669"/>
    <property type="project" value="InterPro"/>
</dbReference>
<feature type="domain" description="Cryptic loci regulator 2 N-terminal" evidence="6">
    <location>
        <begin position="1207"/>
        <end position="1292"/>
    </location>
</feature>
<evidence type="ECO:0000313" key="8">
    <source>
        <dbReference type="Proteomes" id="UP000531561"/>
    </source>
</evidence>
<dbReference type="Pfam" id="PF16761">
    <property type="entry name" value="Clr2_transil"/>
    <property type="match status" value="1"/>
</dbReference>
<dbReference type="PANTHER" id="PTHR38046">
    <property type="entry name" value="CRYPTIC LOCI REGULATOR 2"/>
    <property type="match status" value="1"/>
</dbReference>
<feature type="compositionally biased region" description="Low complexity" evidence="2">
    <location>
        <begin position="13"/>
        <end position="30"/>
    </location>
</feature>
<feature type="compositionally biased region" description="Polar residues" evidence="2">
    <location>
        <begin position="1"/>
        <end position="10"/>
    </location>
</feature>
<dbReference type="SUPFAM" id="SSF52540">
    <property type="entry name" value="P-loop containing nucleoside triphosphate hydrolases"/>
    <property type="match status" value="1"/>
</dbReference>
<keyword evidence="1" id="KW-0347">Helicase</keyword>
<proteinExistence type="predicted"/>
<dbReference type="EMBL" id="JABFCT010000010">
    <property type="protein sequence ID" value="KAF5872794.1"/>
    <property type="molecule type" value="Genomic_DNA"/>
</dbReference>
<gene>
    <name evidence="7" type="ORF">Bfra_006157</name>
</gene>
<dbReference type="GeneID" id="59260222"/>
<dbReference type="RefSeq" id="XP_037191740.1">
    <property type="nucleotide sequence ID" value="XM_037336530.1"/>
</dbReference>
<dbReference type="GO" id="GO:0033553">
    <property type="term" value="C:rDNA heterochromatin"/>
    <property type="evidence" value="ECO:0007669"/>
    <property type="project" value="TreeGrafter"/>
</dbReference>
<feature type="region of interest" description="Disordered" evidence="2">
    <location>
        <begin position="1346"/>
        <end position="1387"/>
    </location>
</feature>
<organism evidence="7 8">
    <name type="scientific">Botrytis fragariae</name>
    <dbReference type="NCBI Taxonomy" id="1964551"/>
    <lineage>
        <taxon>Eukaryota</taxon>
        <taxon>Fungi</taxon>
        <taxon>Dikarya</taxon>
        <taxon>Ascomycota</taxon>
        <taxon>Pezizomycotina</taxon>
        <taxon>Leotiomycetes</taxon>
        <taxon>Helotiales</taxon>
        <taxon>Sclerotiniaceae</taxon>
        <taxon>Botrytis</taxon>
    </lineage>
</organism>
<evidence type="ECO:0000259" key="4">
    <source>
        <dbReference type="Pfam" id="PF13086"/>
    </source>
</evidence>
<feature type="compositionally biased region" description="Basic and acidic residues" evidence="2">
    <location>
        <begin position="47"/>
        <end position="60"/>
    </location>
</feature>
<dbReference type="Proteomes" id="UP000531561">
    <property type="component" value="Unassembled WGS sequence"/>
</dbReference>
<dbReference type="CDD" id="cd18808">
    <property type="entry name" value="SF1_C_Upf1"/>
    <property type="match status" value="1"/>
</dbReference>
<feature type="region of interest" description="Disordered" evidence="2">
    <location>
        <begin position="1"/>
        <end position="31"/>
    </location>
</feature>
<evidence type="ECO:0000256" key="2">
    <source>
        <dbReference type="SAM" id="MobiDB-lite"/>
    </source>
</evidence>
<dbReference type="GO" id="GO:0030466">
    <property type="term" value="P:silent mating-type cassette heterochromatin formation"/>
    <property type="evidence" value="ECO:0007669"/>
    <property type="project" value="TreeGrafter"/>
</dbReference>
<dbReference type="InterPro" id="IPR018839">
    <property type="entry name" value="Tscrpt-silencing_Clr2_C"/>
</dbReference>
<dbReference type="InterPro" id="IPR041679">
    <property type="entry name" value="DNA2/NAM7-like_C"/>
</dbReference>
<keyword evidence="1" id="KW-0378">Hydrolase</keyword>